<protein>
    <submittedName>
        <fullName evidence="1">Uncharacterized protein</fullName>
    </submittedName>
</protein>
<dbReference type="EMBL" id="WIQZ01000029">
    <property type="protein sequence ID" value="KAF3136344.1"/>
    <property type="molecule type" value="Genomic_DNA"/>
</dbReference>
<dbReference type="AlphaFoldDB" id="A0A7C8P6X8"/>
<name>A0A7C8P6X8_ORBOL</name>
<gene>
    <name evidence="1" type="ORF">TWF703_005453</name>
</gene>
<sequence length="70" mass="7914">MTFSGKLPSFRPSSRNLVAPCSLLLDSKSSELQPLLMFSIYETASDVLHVINLFTYSEPTEDLRHRGNRV</sequence>
<comment type="caution">
    <text evidence="1">The sequence shown here is derived from an EMBL/GenBank/DDBJ whole genome shotgun (WGS) entry which is preliminary data.</text>
</comment>
<reference evidence="1 2" key="1">
    <citation type="submission" date="2019-06" db="EMBL/GenBank/DDBJ databases">
        <authorList>
            <person name="Palmer J.M."/>
        </authorList>
    </citation>
    <scope>NUCLEOTIDE SEQUENCE [LARGE SCALE GENOMIC DNA]</scope>
    <source>
        <strain evidence="1 2">TWF703</strain>
    </source>
</reference>
<evidence type="ECO:0000313" key="2">
    <source>
        <dbReference type="Proteomes" id="UP000480548"/>
    </source>
</evidence>
<organism evidence="1 2">
    <name type="scientific">Orbilia oligospora</name>
    <name type="common">Nematode-trapping fungus</name>
    <name type="synonym">Arthrobotrys oligospora</name>
    <dbReference type="NCBI Taxonomy" id="2813651"/>
    <lineage>
        <taxon>Eukaryota</taxon>
        <taxon>Fungi</taxon>
        <taxon>Dikarya</taxon>
        <taxon>Ascomycota</taxon>
        <taxon>Pezizomycotina</taxon>
        <taxon>Orbiliomycetes</taxon>
        <taxon>Orbiliales</taxon>
        <taxon>Orbiliaceae</taxon>
        <taxon>Orbilia</taxon>
    </lineage>
</organism>
<evidence type="ECO:0000313" key="1">
    <source>
        <dbReference type="EMBL" id="KAF3136344.1"/>
    </source>
</evidence>
<dbReference type="Proteomes" id="UP000480548">
    <property type="component" value="Unassembled WGS sequence"/>
</dbReference>
<proteinExistence type="predicted"/>
<accession>A0A7C8P6X8</accession>